<feature type="compositionally biased region" description="Low complexity" evidence="1">
    <location>
        <begin position="174"/>
        <end position="185"/>
    </location>
</feature>
<evidence type="ECO:0000259" key="2">
    <source>
        <dbReference type="Pfam" id="PF20254"/>
    </source>
</evidence>
<comment type="caution">
    <text evidence="3">The sequence shown here is derived from an EMBL/GenBank/DDBJ whole genome shotgun (WGS) entry which is preliminary data.</text>
</comment>
<proteinExistence type="predicted"/>
<evidence type="ECO:0000256" key="1">
    <source>
        <dbReference type="SAM" id="MobiDB-lite"/>
    </source>
</evidence>
<keyword evidence="4" id="KW-1185">Reference proteome</keyword>
<dbReference type="Pfam" id="PF20254">
    <property type="entry name" value="DMFA2_C"/>
    <property type="match status" value="1"/>
</dbReference>
<feature type="region of interest" description="Disordered" evidence="1">
    <location>
        <begin position="1"/>
        <end position="22"/>
    </location>
</feature>
<accession>A0ABS3W096</accession>
<feature type="domain" description="N,N-dimethylformamidase beta subunit-like C-terminal" evidence="2">
    <location>
        <begin position="2"/>
        <end position="143"/>
    </location>
</feature>
<feature type="region of interest" description="Disordered" evidence="1">
    <location>
        <begin position="163"/>
        <end position="185"/>
    </location>
</feature>
<dbReference type="Proteomes" id="UP000823521">
    <property type="component" value="Unassembled WGS sequence"/>
</dbReference>
<dbReference type="EMBL" id="WVUH01000432">
    <property type="protein sequence ID" value="MBO4210226.1"/>
    <property type="molecule type" value="Genomic_DNA"/>
</dbReference>
<name>A0ABS3W096_MICEH</name>
<dbReference type="InterPro" id="IPR046540">
    <property type="entry name" value="DMFA2_C"/>
</dbReference>
<protein>
    <recommendedName>
        <fullName evidence="2">N,N-dimethylformamidase beta subunit-like C-terminal domain-containing protein</fullName>
    </recommendedName>
</protein>
<gene>
    <name evidence="3" type="ORF">GSF22_30165</name>
</gene>
<sequence length="185" mass="19624">VVTCYKTSPDPAPGPDRRERTTRWRSIGGGGMLAEQRLLGVQYNGIVARTSPLVVRAADHWFWAGCGLVDGDRIPRLVGGEADGFNPDMPAAEGTGATILSASPYPVRSGALLEQNSHVYESPQGALVFTAGTLYWPLALNRPGYVDARIQRATANLLDRMRGVSTPSTPLAVPPTASSTALPTP</sequence>
<feature type="non-terminal residue" evidence="3">
    <location>
        <position position="1"/>
    </location>
</feature>
<reference evidence="3 4" key="1">
    <citation type="submission" date="2019-12" db="EMBL/GenBank/DDBJ databases">
        <title>Whole genome sequencing of endophytic Actinobacterium Micromonospora sp. MPMI6T.</title>
        <authorList>
            <person name="Evv R."/>
            <person name="Podile A.R."/>
        </authorList>
    </citation>
    <scope>NUCLEOTIDE SEQUENCE [LARGE SCALE GENOMIC DNA]</scope>
    <source>
        <strain evidence="3 4">MPMI6</strain>
    </source>
</reference>
<evidence type="ECO:0000313" key="4">
    <source>
        <dbReference type="Proteomes" id="UP000823521"/>
    </source>
</evidence>
<organism evidence="3 4">
    <name type="scientific">Micromonospora echinofusca</name>
    <dbReference type="NCBI Taxonomy" id="47858"/>
    <lineage>
        <taxon>Bacteria</taxon>
        <taxon>Bacillati</taxon>
        <taxon>Actinomycetota</taxon>
        <taxon>Actinomycetes</taxon>
        <taxon>Micromonosporales</taxon>
        <taxon>Micromonosporaceae</taxon>
        <taxon>Micromonospora</taxon>
    </lineage>
</organism>
<dbReference type="RefSeq" id="WP_368856916.1">
    <property type="nucleotide sequence ID" value="NZ_WVUH01000432.1"/>
</dbReference>
<evidence type="ECO:0000313" key="3">
    <source>
        <dbReference type="EMBL" id="MBO4210226.1"/>
    </source>
</evidence>